<sequence>MHWVTLSILAKSSNTSRASEGFSTVTGFCEATWIHEQNVCNRGGLLGLVSEDLSDCSSKSSGSRLTVPSDQVRSSQLRSSVLSGPLYSDHVVRRSIRYFDICSLCEIW</sequence>
<proteinExistence type="predicted"/>
<feature type="region of interest" description="Disordered" evidence="1">
    <location>
        <begin position="54"/>
        <end position="78"/>
    </location>
</feature>
<dbReference type="EMBL" id="CAADRP010001112">
    <property type="protein sequence ID" value="VFU36114.1"/>
    <property type="molecule type" value="Genomic_DNA"/>
</dbReference>
<evidence type="ECO:0000313" key="2">
    <source>
        <dbReference type="EMBL" id="VFU36114.1"/>
    </source>
</evidence>
<reference evidence="2" key="1">
    <citation type="submission" date="2019-03" db="EMBL/GenBank/DDBJ databases">
        <authorList>
            <person name="Mank J."/>
            <person name="Almeida P."/>
        </authorList>
    </citation>
    <scope>NUCLEOTIDE SEQUENCE</scope>
    <source>
        <strain evidence="2">78183</strain>
    </source>
</reference>
<evidence type="ECO:0000256" key="1">
    <source>
        <dbReference type="SAM" id="MobiDB-lite"/>
    </source>
</evidence>
<organism evidence="2">
    <name type="scientific">Salix viminalis</name>
    <name type="common">Common osier</name>
    <name type="synonym">Basket willow</name>
    <dbReference type="NCBI Taxonomy" id="40686"/>
    <lineage>
        <taxon>Eukaryota</taxon>
        <taxon>Viridiplantae</taxon>
        <taxon>Streptophyta</taxon>
        <taxon>Embryophyta</taxon>
        <taxon>Tracheophyta</taxon>
        <taxon>Spermatophyta</taxon>
        <taxon>Magnoliopsida</taxon>
        <taxon>eudicotyledons</taxon>
        <taxon>Gunneridae</taxon>
        <taxon>Pentapetalae</taxon>
        <taxon>rosids</taxon>
        <taxon>fabids</taxon>
        <taxon>Malpighiales</taxon>
        <taxon>Salicaceae</taxon>
        <taxon>Saliceae</taxon>
        <taxon>Salix</taxon>
    </lineage>
</organism>
<dbReference type="AlphaFoldDB" id="A0A6N2LKV7"/>
<accession>A0A6N2LKV7</accession>
<gene>
    <name evidence="2" type="ORF">SVIM_LOCUS180451</name>
</gene>
<protein>
    <submittedName>
        <fullName evidence="2">Uncharacterized protein</fullName>
    </submittedName>
</protein>
<name>A0A6N2LKV7_SALVM</name>